<dbReference type="RefSeq" id="WP_160937656.1">
    <property type="nucleotide sequence ID" value="NZ_SNVJ01000011.1"/>
</dbReference>
<dbReference type="InterPro" id="IPR001387">
    <property type="entry name" value="Cro/C1-type_HTH"/>
</dbReference>
<dbReference type="PANTHER" id="PTHR35010">
    <property type="entry name" value="BLL4672 PROTEIN-RELATED"/>
    <property type="match status" value="1"/>
</dbReference>
<dbReference type="Gene3D" id="3.30.450.180">
    <property type="match status" value="1"/>
</dbReference>
<evidence type="ECO:0000313" key="3">
    <source>
        <dbReference type="Proteomes" id="UP000460715"/>
    </source>
</evidence>
<dbReference type="Pfam" id="PF17765">
    <property type="entry name" value="MLTR_LBD"/>
    <property type="match status" value="1"/>
</dbReference>
<evidence type="ECO:0000259" key="1">
    <source>
        <dbReference type="PROSITE" id="PS50943"/>
    </source>
</evidence>
<evidence type="ECO:0000313" key="2">
    <source>
        <dbReference type="EMBL" id="MXP64462.1"/>
    </source>
</evidence>
<dbReference type="OrthoDB" id="9785973at2"/>
<dbReference type="Pfam" id="PF01381">
    <property type="entry name" value="HTH_3"/>
    <property type="match status" value="1"/>
</dbReference>
<organism evidence="2 3">
    <name type="scientific">Teichococcus coralli</name>
    <dbReference type="NCBI Taxonomy" id="2545983"/>
    <lineage>
        <taxon>Bacteria</taxon>
        <taxon>Pseudomonadati</taxon>
        <taxon>Pseudomonadota</taxon>
        <taxon>Alphaproteobacteria</taxon>
        <taxon>Acetobacterales</taxon>
        <taxon>Roseomonadaceae</taxon>
        <taxon>Roseomonas</taxon>
    </lineage>
</organism>
<dbReference type="Proteomes" id="UP000460715">
    <property type="component" value="Unassembled WGS sequence"/>
</dbReference>
<dbReference type="PROSITE" id="PS50943">
    <property type="entry name" value="HTH_CROC1"/>
    <property type="match status" value="1"/>
</dbReference>
<proteinExistence type="predicted"/>
<sequence>MSLSRPSPSGSPIGALLRAWRQRRRRSQLDLALDAEVSQRHLSFVESGRAAPSREMVLRLAEQLEVPLRERNALLLAAGYAPAFAERPLGHPAMAAARAMVERILEAHAPHPALAVDRHWRLVAANAAVAPLLEGVAEAALLAPPVNVLRLSLHPRGLAPRIANLGAWRAHLLERLRRQVAASADPALAALLAELAALETPAAGGEVAGGEVAGGEMAGGEMAVDGLAVPLELESRAGRLSLLSTTTVFGTPVEVTLSELAIEAFYPADAATAGRLRRLAGTKKGAGAPSSAWP</sequence>
<dbReference type="CDD" id="cd00093">
    <property type="entry name" value="HTH_XRE"/>
    <property type="match status" value="1"/>
</dbReference>
<dbReference type="GO" id="GO:0003677">
    <property type="term" value="F:DNA binding"/>
    <property type="evidence" value="ECO:0007669"/>
    <property type="project" value="InterPro"/>
</dbReference>
<dbReference type="InterPro" id="IPR041413">
    <property type="entry name" value="MLTR_LBD"/>
</dbReference>
<keyword evidence="3" id="KW-1185">Reference proteome</keyword>
<feature type="domain" description="HTH cro/C1-type" evidence="1">
    <location>
        <begin position="17"/>
        <end position="71"/>
    </location>
</feature>
<dbReference type="InterPro" id="IPR010982">
    <property type="entry name" value="Lambda_DNA-bd_dom_sf"/>
</dbReference>
<name>A0A845BGX7_9PROT</name>
<reference evidence="2 3" key="1">
    <citation type="submission" date="2019-03" db="EMBL/GenBank/DDBJ databases">
        <title>Roseomonas sp. a novel Roseomonas species isolated from Sea whip Gorgonian.</title>
        <authorList>
            <person name="Li F."/>
            <person name="Pan X."/>
            <person name="Huang S."/>
            <person name="Li Z."/>
            <person name="Meng B."/>
        </authorList>
    </citation>
    <scope>NUCLEOTIDE SEQUENCE [LARGE SCALE GENOMIC DNA]</scope>
    <source>
        <strain evidence="2 3">M0104</strain>
    </source>
</reference>
<dbReference type="Gene3D" id="1.10.260.40">
    <property type="entry name" value="lambda repressor-like DNA-binding domains"/>
    <property type="match status" value="1"/>
</dbReference>
<dbReference type="SUPFAM" id="SSF47413">
    <property type="entry name" value="lambda repressor-like DNA-binding domains"/>
    <property type="match status" value="1"/>
</dbReference>
<comment type="caution">
    <text evidence="2">The sequence shown here is derived from an EMBL/GenBank/DDBJ whole genome shotgun (WGS) entry which is preliminary data.</text>
</comment>
<protein>
    <submittedName>
        <fullName evidence="2">XRE family transcriptional regulator</fullName>
    </submittedName>
</protein>
<dbReference type="SMART" id="SM00530">
    <property type="entry name" value="HTH_XRE"/>
    <property type="match status" value="1"/>
</dbReference>
<gene>
    <name evidence="2" type="ORF">E0493_14015</name>
</gene>
<dbReference type="PANTHER" id="PTHR35010:SF4">
    <property type="entry name" value="BLL5781 PROTEIN"/>
    <property type="match status" value="1"/>
</dbReference>
<accession>A0A845BGX7</accession>
<dbReference type="AlphaFoldDB" id="A0A845BGX7"/>
<dbReference type="EMBL" id="SNVJ01000011">
    <property type="protein sequence ID" value="MXP64462.1"/>
    <property type="molecule type" value="Genomic_DNA"/>
</dbReference>